<dbReference type="InterPro" id="IPR017853">
    <property type="entry name" value="GH"/>
</dbReference>
<dbReference type="InterPro" id="IPR025887">
    <property type="entry name" value="Glyco_hydro_31_N_dom"/>
</dbReference>
<keyword evidence="8" id="KW-1185">Reference proteome</keyword>
<evidence type="ECO:0000313" key="8">
    <source>
        <dbReference type="Proteomes" id="UP000504612"/>
    </source>
</evidence>
<dbReference type="Gene3D" id="3.20.20.80">
    <property type="entry name" value="Glycosidases"/>
    <property type="match status" value="2"/>
</dbReference>
<dbReference type="CTD" id="2595"/>
<proteinExistence type="inferred from homology"/>
<dbReference type="RefSeq" id="XP_026527066.1">
    <property type="nucleotide sequence ID" value="XM_026671281.1"/>
</dbReference>
<dbReference type="InterPro" id="IPR013780">
    <property type="entry name" value="Glyco_hydro_b"/>
</dbReference>
<dbReference type="InterPro" id="IPR000322">
    <property type="entry name" value="Glyco_hydro_31_TIM"/>
</dbReference>
<gene>
    <name evidence="9" type="primary">GANC</name>
</gene>
<dbReference type="CDD" id="cd14752">
    <property type="entry name" value="GH31_N"/>
    <property type="match status" value="1"/>
</dbReference>
<name>A0A6J1U828_9SAUR</name>
<dbReference type="FunFam" id="3.20.20.80:FF:000039">
    <property type="entry name" value="Glucosidase, alpha neutral C"/>
    <property type="match status" value="1"/>
</dbReference>
<evidence type="ECO:0000256" key="4">
    <source>
        <dbReference type="RuleBase" id="RU361185"/>
    </source>
</evidence>
<dbReference type="PANTHER" id="PTHR22762">
    <property type="entry name" value="ALPHA-GLUCOSIDASE"/>
    <property type="match status" value="1"/>
</dbReference>
<feature type="domain" description="Glycoside hydrolase family 31 TIM barrel" evidence="6">
    <location>
        <begin position="355"/>
        <end position="683"/>
    </location>
</feature>
<evidence type="ECO:0000256" key="5">
    <source>
        <dbReference type="SAM" id="MobiDB-lite"/>
    </source>
</evidence>
<dbReference type="InterPro" id="IPR030458">
    <property type="entry name" value="Glyco_hydro_31_AS"/>
</dbReference>
<dbReference type="AlphaFoldDB" id="A0A6J1U828"/>
<dbReference type="GO" id="GO:0004558">
    <property type="term" value="F:alpha-1,4-glucosidase activity"/>
    <property type="evidence" value="ECO:0007669"/>
    <property type="project" value="TreeGrafter"/>
</dbReference>
<accession>A0A6J1U828</accession>
<organism evidence="8 9">
    <name type="scientific">Notechis scutatus</name>
    <name type="common">mainland tiger snake</name>
    <dbReference type="NCBI Taxonomy" id="8663"/>
    <lineage>
        <taxon>Eukaryota</taxon>
        <taxon>Metazoa</taxon>
        <taxon>Chordata</taxon>
        <taxon>Craniata</taxon>
        <taxon>Vertebrata</taxon>
        <taxon>Euteleostomi</taxon>
        <taxon>Lepidosauria</taxon>
        <taxon>Squamata</taxon>
        <taxon>Bifurcata</taxon>
        <taxon>Unidentata</taxon>
        <taxon>Episquamata</taxon>
        <taxon>Toxicofera</taxon>
        <taxon>Serpentes</taxon>
        <taxon>Colubroidea</taxon>
        <taxon>Elapidae</taxon>
        <taxon>Hydrophiinae</taxon>
        <taxon>Notechis</taxon>
    </lineage>
</organism>
<dbReference type="PROSITE" id="PS00129">
    <property type="entry name" value="GLYCOSYL_HYDROL_F31_1"/>
    <property type="match status" value="1"/>
</dbReference>
<dbReference type="GeneID" id="113414375"/>
<comment type="similarity">
    <text evidence="1 4">Belongs to the glycosyl hydrolase 31 family.</text>
</comment>
<feature type="region of interest" description="Disordered" evidence="5">
    <location>
        <begin position="165"/>
        <end position="187"/>
    </location>
</feature>
<keyword evidence="3 4" id="KW-0326">Glycosidase</keyword>
<reference evidence="9" key="1">
    <citation type="submission" date="2025-08" db="UniProtKB">
        <authorList>
            <consortium name="RefSeq"/>
        </authorList>
    </citation>
    <scope>IDENTIFICATION</scope>
</reference>
<dbReference type="Gene3D" id="2.60.40.1180">
    <property type="entry name" value="Golgi alpha-mannosidase II"/>
    <property type="match status" value="1"/>
</dbReference>
<feature type="domain" description="Glycoside hydrolase family 31 N-terminal" evidence="7">
    <location>
        <begin position="71"/>
        <end position="292"/>
    </location>
</feature>
<protein>
    <submittedName>
        <fullName evidence="9">Neutral alpha-glucosidase C</fullName>
    </submittedName>
</protein>
<dbReference type="GO" id="GO:0005975">
    <property type="term" value="P:carbohydrate metabolic process"/>
    <property type="evidence" value="ECO:0007669"/>
    <property type="project" value="InterPro"/>
</dbReference>
<dbReference type="GO" id="GO:0030246">
    <property type="term" value="F:carbohydrate binding"/>
    <property type="evidence" value="ECO:0007669"/>
    <property type="project" value="InterPro"/>
</dbReference>
<dbReference type="Proteomes" id="UP000504612">
    <property type="component" value="Unplaced"/>
</dbReference>
<keyword evidence="2 4" id="KW-0378">Hydrolase</keyword>
<dbReference type="Gene3D" id="2.60.40.1760">
    <property type="entry name" value="glycosyl hydrolase (family 31)"/>
    <property type="match status" value="1"/>
</dbReference>
<evidence type="ECO:0000313" key="9">
    <source>
        <dbReference type="RefSeq" id="XP_026527066.1"/>
    </source>
</evidence>
<dbReference type="CDD" id="cd06603">
    <property type="entry name" value="GH31_GANC_GANAB_alpha"/>
    <property type="match status" value="1"/>
</dbReference>
<dbReference type="InterPro" id="IPR011013">
    <property type="entry name" value="Gal_mutarotase_sf_dom"/>
</dbReference>
<evidence type="ECO:0000256" key="1">
    <source>
        <dbReference type="ARBA" id="ARBA00007806"/>
    </source>
</evidence>
<dbReference type="Pfam" id="PF13802">
    <property type="entry name" value="Gal_mutarotas_2"/>
    <property type="match status" value="1"/>
</dbReference>
<dbReference type="KEGG" id="nss:113414375"/>
<dbReference type="FunFam" id="3.20.20.80:FF:000046">
    <property type="entry name" value="Glucosidase alpha, neutral C"/>
    <property type="match status" value="1"/>
</dbReference>
<dbReference type="SUPFAM" id="SSF74650">
    <property type="entry name" value="Galactose mutarotase-like"/>
    <property type="match status" value="1"/>
</dbReference>
<evidence type="ECO:0000259" key="7">
    <source>
        <dbReference type="Pfam" id="PF13802"/>
    </source>
</evidence>
<dbReference type="Pfam" id="PF01055">
    <property type="entry name" value="Glyco_hydro_31_2nd"/>
    <property type="match status" value="1"/>
</dbReference>
<evidence type="ECO:0000256" key="2">
    <source>
        <dbReference type="ARBA" id="ARBA00022801"/>
    </source>
</evidence>
<sequence>MESGSQEISVQDEAVDKRCFKTCKQIAFYRRQKCLCPGKSPYQALLQTVELSNSNVKFQIFNEDSKVTLSVEVYEIEGNIFRLKINEVNPLKPRYEVPDVLIKEPASLRLKISEKDADKFVLIGAEQDQQIHIMAKPFQIQLISKDEILLSMNSNGLLYLEHLQSPPQSRKSTSQEKESGLADPFKETEEDLGHWEEKFGKFLDIKANGPSSVGLDVSLHGFQHLYGIPQHAETLLLKNTSDDDVYRLYNLDVFGYTIHSKMGIYGSVPLLLAHKPDQTVGIFWLNSSETLVEISTKASMKVLPSQIPDMSKQRVVPQTDVRWMSESGIIDIFILKGPSPFDIFKQYGQLTGTQALPPLFSLGYHQCRWNYEDEDDVKKVDAGFDTFDIPYDVIWLDIEHTDGKRYFTWDKKRFPNPEKMQKQLLMKKKRKMVVIVDPHIKIDPRYTIYSQAKAKGFFVKDRNGEDFKGICWPGLSSYLDFTNPEVRQWYADQFDFKRYKSSSEILFIWNDMNEPSVFKGIEQSMSKDAIHYGKWEHRDVHNLYGFYQQMATAEGLVKRSGGLERPFVLTRSFFAGSQKYGAVWTGDNKADWSYLKISIPMLLTISIAGISFCGADVGGFIGNPEPELLVRWYQAGALQPFFRGHANMKTKRREPWLFGKKNTKIIREAINERYSLLPYLYTLFYQAHSMAEPVMRGEVAPTLLAFWKSIKTFLPMSVGIQEWYPVLGVIWYDFRKFRRLEGHGILKIPVTLNNIPVFQRGGTIIPLKISVGKSTEWMVDVPYELRAALDDKGCATGKLYLDDGHSFHYLHEKQFLLRKFSFHENVLSSRCPSEEGLFQTKCIVQRILILGIKKKPSVVTTTMFDGKEDKTEAFTYDTKKSVLTLQKLSLNIGNNWELRIK</sequence>
<evidence type="ECO:0000259" key="6">
    <source>
        <dbReference type="Pfam" id="PF01055"/>
    </source>
</evidence>
<dbReference type="PANTHER" id="PTHR22762:SF60">
    <property type="entry name" value="NEUTRAL ALPHA-GLUCOSIDASE C"/>
    <property type="match status" value="1"/>
</dbReference>
<dbReference type="SUPFAM" id="SSF51445">
    <property type="entry name" value="(Trans)glycosidases"/>
    <property type="match status" value="1"/>
</dbReference>
<evidence type="ECO:0000256" key="3">
    <source>
        <dbReference type="ARBA" id="ARBA00023295"/>
    </source>
</evidence>
<dbReference type="GO" id="GO:0006491">
    <property type="term" value="P:N-glycan processing"/>
    <property type="evidence" value="ECO:0007669"/>
    <property type="project" value="TreeGrafter"/>
</dbReference>
<feature type="compositionally biased region" description="Basic and acidic residues" evidence="5">
    <location>
        <begin position="173"/>
        <end position="187"/>
    </location>
</feature>